<sequence length="59" mass="6747">MTIASTWEDCGRTASLRRPALIEVKVVAVWLYLIRPRFVPGEIRFVLRSPRTFEAGARS</sequence>
<keyword evidence="2" id="KW-1185">Reference proteome</keyword>
<dbReference type="EMBL" id="BJYR01000023">
    <property type="protein sequence ID" value="GEO01578.1"/>
    <property type="molecule type" value="Genomic_DNA"/>
</dbReference>
<gene>
    <name evidence="1" type="ORF">NSE01_34100</name>
</gene>
<dbReference type="AlphaFoldDB" id="A0A512APE4"/>
<name>A0A512APE4_9SPHN</name>
<comment type="caution">
    <text evidence="1">The sequence shown here is derived from an EMBL/GenBank/DDBJ whole genome shotgun (WGS) entry which is preliminary data.</text>
</comment>
<reference evidence="1 2" key="1">
    <citation type="submission" date="2019-07" db="EMBL/GenBank/DDBJ databases">
        <title>Whole genome shotgun sequence of Novosphingobium sediminis NBRC 106119.</title>
        <authorList>
            <person name="Hosoyama A."/>
            <person name="Uohara A."/>
            <person name="Ohji S."/>
            <person name="Ichikawa N."/>
        </authorList>
    </citation>
    <scope>NUCLEOTIDE SEQUENCE [LARGE SCALE GENOMIC DNA]</scope>
    <source>
        <strain evidence="1 2">NBRC 106119</strain>
    </source>
</reference>
<accession>A0A512APE4</accession>
<dbReference type="RefSeq" id="WP_147160883.1">
    <property type="nucleotide sequence ID" value="NZ_BJYR01000023.1"/>
</dbReference>
<evidence type="ECO:0000313" key="1">
    <source>
        <dbReference type="EMBL" id="GEO01578.1"/>
    </source>
</evidence>
<protein>
    <submittedName>
        <fullName evidence="1">Uncharacterized protein</fullName>
    </submittedName>
</protein>
<proteinExistence type="predicted"/>
<evidence type="ECO:0000313" key="2">
    <source>
        <dbReference type="Proteomes" id="UP000321464"/>
    </source>
</evidence>
<dbReference type="Proteomes" id="UP000321464">
    <property type="component" value="Unassembled WGS sequence"/>
</dbReference>
<organism evidence="1 2">
    <name type="scientific">Novosphingobium sediminis</name>
    <dbReference type="NCBI Taxonomy" id="707214"/>
    <lineage>
        <taxon>Bacteria</taxon>
        <taxon>Pseudomonadati</taxon>
        <taxon>Pseudomonadota</taxon>
        <taxon>Alphaproteobacteria</taxon>
        <taxon>Sphingomonadales</taxon>
        <taxon>Sphingomonadaceae</taxon>
        <taxon>Novosphingobium</taxon>
    </lineage>
</organism>